<comment type="caution">
    <text evidence="3">The sequence shown here is derived from an EMBL/GenBank/DDBJ whole genome shotgun (WGS) entry which is preliminary data.</text>
</comment>
<keyword evidence="1" id="KW-0812">Transmembrane</keyword>
<dbReference type="eggNOG" id="ENOG50339M2">
    <property type="taxonomic scope" value="Bacteria"/>
</dbReference>
<protein>
    <recommendedName>
        <fullName evidence="2">DUF1468 domain-containing protein</fullName>
    </recommendedName>
</protein>
<feature type="domain" description="DUF1468" evidence="2">
    <location>
        <begin position="11"/>
        <end position="145"/>
    </location>
</feature>
<gene>
    <name evidence="3" type="ORF">HMPREF9469_04640</name>
</gene>
<dbReference type="PATRIC" id="fig|742733.3.peg.4800"/>
<evidence type="ECO:0000256" key="1">
    <source>
        <dbReference type="SAM" id="Phobius"/>
    </source>
</evidence>
<dbReference type="InterPro" id="IPR009936">
    <property type="entry name" value="DUF1468"/>
</dbReference>
<evidence type="ECO:0000313" key="3">
    <source>
        <dbReference type="EMBL" id="EHE96558.1"/>
    </source>
</evidence>
<dbReference type="EMBL" id="ADLJ01000038">
    <property type="protein sequence ID" value="EHE96558.1"/>
    <property type="molecule type" value="Genomic_DNA"/>
</dbReference>
<dbReference type="Proteomes" id="UP000003763">
    <property type="component" value="Unassembled WGS sequence"/>
</dbReference>
<dbReference type="RefSeq" id="WP_007867657.1">
    <property type="nucleotide sequence ID" value="NZ_JH376427.1"/>
</dbReference>
<keyword evidence="1" id="KW-1133">Transmembrane helix</keyword>
<dbReference type="AlphaFoldDB" id="G5HPX8"/>
<feature type="transmembrane region" description="Helical" evidence="1">
    <location>
        <begin position="9"/>
        <end position="29"/>
    </location>
</feature>
<name>G5HPX8_9FIRM</name>
<evidence type="ECO:0000313" key="4">
    <source>
        <dbReference type="Proteomes" id="UP000003763"/>
    </source>
</evidence>
<evidence type="ECO:0000259" key="2">
    <source>
        <dbReference type="Pfam" id="PF07331"/>
    </source>
</evidence>
<proteinExistence type="predicted"/>
<feature type="transmembrane region" description="Helical" evidence="1">
    <location>
        <begin position="122"/>
        <end position="143"/>
    </location>
</feature>
<feature type="transmembrane region" description="Helical" evidence="1">
    <location>
        <begin position="81"/>
        <end position="110"/>
    </location>
</feature>
<keyword evidence="1" id="KW-0472">Membrane</keyword>
<organism evidence="3 4">
    <name type="scientific">[Clostridium] citroniae WAL-17108</name>
    <dbReference type="NCBI Taxonomy" id="742733"/>
    <lineage>
        <taxon>Bacteria</taxon>
        <taxon>Bacillati</taxon>
        <taxon>Bacillota</taxon>
        <taxon>Clostridia</taxon>
        <taxon>Lachnospirales</taxon>
        <taxon>Lachnospiraceae</taxon>
        <taxon>Enterocloster</taxon>
    </lineage>
</organism>
<feature type="transmembrane region" description="Helical" evidence="1">
    <location>
        <begin position="35"/>
        <end position="56"/>
    </location>
</feature>
<reference evidence="3 4" key="1">
    <citation type="submission" date="2011-08" db="EMBL/GenBank/DDBJ databases">
        <title>The Genome Sequence of Clostridium citroniae WAL-17108.</title>
        <authorList>
            <consortium name="The Broad Institute Genome Sequencing Platform"/>
            <person name="Earl A."/>
            <person name="Ward D."/>
            <person name="Feldgarden M."/>
            <person name="Gevers D."/>
            <person name="Finegold S.M."/>
            <person name="Summanen P.H."/>
            <person name="Molitoris D.R."/>
            <person name="Vaisanen M.L."/>
            <person name="Daigneault M."/>
            <person name="Allen-Vercoe E."/>
            <person name="Young S.K."/>
            <person name="Zeng Q."/>
            <person name="Gargeya S."/>
            <person name="Fitzgerald M."/>
            <person name="Haas B."/>
            <person name="Abouelleil A."/>
            <person name="Alvarado L."/>
            <person name="Arachchi H.M."/>
            <person name="Berlin A."/>
            <person name="Brown A."/>
            <person name="Chapman S.B."/>
            <person name="Chen Z."/>
            <person name="Dunbar C."/>
            <person name="Freedman E."/>
            <person name="Gearin G."/>
            <person name="Gellesch M."/>
            <person name="Goldberg J."/>
            <person name="Griggs A."/>
            <person name="Gujja S."/>
            <person name="Heiman D."/>
            <person name="Howarth C."/>
            <person name="Larson L."/>
            <person name="Lui A."/>
            <person name="MacDonald P.J.P."/>
            <person name="Montmayeur A."/>
            <person name="Murphy C."/>
            <person name="Neiman D."/>
            <person name="Pearson M."/>
            <person name="Priest M."/>
            <person name="Roberts A."/>
            <person name="Saif S."/>
            <person name="Shea T."/>
            <person name="Shenoy N."/>
            <person name="Sisk P."/>
            <person name="Stolte C."/>
            <person name="Sykes S."/>
            <person name="Wortman J."/>
            <person name="Nusbaum C."/>
            <person name="Birren B."/>
        </authorList>
    </citation>
    <scope>NUCLEOTIDE SEQUENCE [LARGE SCALE GENOMIC DNA]</scope>
    <source>
        <strain evidence="3 4">WAL-17108</strain>
    </source>
</reference>
<dbReference type="HOGENOM" id="CLU_1683552_0_0_9"/>
<accession>G5HPX8</accession>
<dbReference type="Pfam" id="PF07331">
    <property type="entry name" value="TctB"/>
    <property type="match status" value="1"/>
</dbReference>
<sequence>MSKRMHRDVYVSIGMLVFCIVFIMIAVRLPSGARTLPMAMLLFMAVMSLLILYGGLKKSRLADADNPITYETRLQDCKKPVLVFLFVVGYGILFRVLGFFTATPIFLIALFRYLNAGSWKKIVLITLGYTVVIYVVFVIFLGVPLHRIGLLGGLFRFG</sequence>